<evidence type="ECO:0000313" key="3">
    <source>
        <dbReference type="Proteomes" id="UP001180536"/>
    </source>
</evidence>
<gene>
    <name evidence="2" type="ORF">J2X16_002359</name>
</gene>
<keyword evidence="1" id="KW-0812">Transmembrane</keyword>
<dbReference type="RefSeq" id="WP_310344752.1">
    <property type="nucleotide sequence ID" value="NZ_JAVDXQ010000003.1"/>
</dbReference>
<keyword evidence="1" id="KW-1133">Transmembrane helix</keyword>
<proteinExistence type="predicted"/>
<evidence type="ECO:0000256" key="1">
    <source>
        <dbReference type="SAM" id="Phobius"/>
    </source>
</evidence>
<organism evidence="2 3">
    <name type="scientific">Pelomonas aquatica</name>
    <dbReference type="NCBI Taxonomy" id="431058"/>
    <lineage>
        <taxon>Bacteria</taxon>
        <taxon>Pseudomonadati</taxon>
        <taxon>Pseudomonadota</taxon>
        <taxon>Betaproteobacteria</taxon>
        <taxon>Burkholderiales</taxon>
        <taxon>Sphaerotilaceae</taxon>
        <taxon>Roseateles</taxon>
    </lineage>
</organism>
<evidence type="ECO:0000313" key="2">
    <source>
        <dbReference type="EMBL" id="MDR7297012.1"/>
    </source>
</evidence>
<accession>A0ABU1Z8T4</accession>
<comment type="caution">
    <text evidence="2">The sequence shown here is derived from an EMBL/GenBank/DDBJ whole genome shotgun (WGS) entry which is preliminary data.</text>
</comment>
<sequence>MSIHRSHITVASGNLLVSCLAGLWGYTAYMYNWLNVGGGAGNVEFWDSMREAVPYVAMVAWVCLVIGVVVFRREISSSLASQVAVGAISFSLAPAVLTLSDWFLHRGFPKAPM</sequence>
<feature type="transmembrane region" description="Helical" evidence="1">
    <location>
        <begin position="83"/>
        <end position="104"/>
    </location>
</feature>
<dbReference type="Proteomes" id="UP001180536">
    <property type="component" value="Unassembled WGS sequence"/>
</dbReference>
<reference evidence="2 3" key="1">
    <citation type="submission" date="2023-07" db="EMBL/GenBank/DDBJ databases">
        <title>Sorghum-associated microbial communities from plants grown in Nebraska, USA.</title>
        <authorList>
            <person name="Schachtman D."/>
        </authorList>
    </citation>
    <scope>NUCLEOTIDE SEQUENCE [LARGE SCALE GENOMIC DNA]</scope>
    <source>
        <strain evidence="2 3">BE310</strain>
    </source>
</reference>
<feature type="transmembrane region" description="Helical" evidence="1">
    <location>
        <begin position="52"/>
        <end position="71"/>
    </location>
</feature>
<dbReference type="EMBL" id="JAVDXQ010000003">
    <property type="protein sequence ID" value="MDR7297012.1"/>
    <property type="molecule type" value="Genomic_DNA"/>
</dbReference>
<feature type="transmembrane region" description="Helical" evidence="1">
    <location>
        <begin position="12"/>
        <end position="32"/>
    </location>
</feature>
<name>A0ABU1Z8T4_9BURK</name>
<keyword evidence="3" id="KW-1185">Reference proteome</keyword>
<keyword evidence="1" id="KW-0472">Membrane</keyword>
<dbReference type="PROSITE" id="PS51257">
    <property type="entry name" value="PROKAR_LIPOPROTEIN"/>
    <property type="match status" value="1"/>
</dbReference>
<protein>
    <submittedName>
        <fullName evidence="2">Uncharacterized protein</fullName>
    </submittedName>
</protein>